<organism evidence="2 3">
    <name type="scientific">Halorubrum coriense DSM 10284</name>
    <dbReference type="NCBI Taxonomy" id="1227466"/>
    <lineage>
        <taxon>Archaea</taxon>
        <taxon>Methanobacteriati</taxon>
        <taxon>Methanobacteriota</taxon>
        <taxon>Stenosarchaea group</taxon>
        <taxon>Halobacteria</taxon>
        <taxon>Halobacteriales</taxon>
        <taxon>Haloferacaceae</taxon>
        <taxon>Halorubrum</taxon>
    </lineage>
</organism>
<proteinExistence type="predicted"/>
<dbReference type="RefSeq" id="WP_006113335.1">
    <property type="nucleotide sequence ID" value="NZ_AOJL01000036.1"/>
</dbReference>
<evidence type="ECO:0000313" key="3">
    <source>
        <dbReference type="Proteomes" id="UP000011509"/>
    </source>
</evidence>
<keyword evidence="3" id="KW-1185">Reference proteome</keyword>
<sequence length="91" mass="9471">MIDDPRTDTASVSAVGSSGTVIVASGRVWSDRPPTETVRGRSNDSVTGSGPAAPLAEISTSVTRIVTFVAPFTSMEYDPRGRSIGSSRRAT</sequence>
<dbReference type="STRING" id="1227466.C464_09032"/>
<evidence type="ECO:0000313" key="2">
    <source>
        <dbReference type="EMBL" id="ELZ47062.1"/>
    </source>
</evidence>
<dbReference type="Proteomes" id="UP000011509">
    <property type="component" value="Unassembled WGS sequence"/>
</dbReference>
<accession>M0EJL3</accession>
<dbReference type="EMBL" id="AOJL01000036">
    <property type="protein sequence ID" value="ELZ47062.1"/>
    <property type="molecule type" value="Genomic_DNA"/>
</dbReference>
<comment type="caution">
    <text evidence="2">The sequence shown here is derived from an EMBL/GenBank/DDBJ whole genome shotgun (WGS) entry which is preliminary data.</text>
</comment>
<feature type="region of interest" description="Disordered" evidence="1">
    <location>
        <begin position="26"/>
        <end position="53"/>
    </location>
</feature>
<feature type="compositionally biased region" description="Basic and acidic residues" evidence="1">
    <location>
        <begin position="29"/>
        <end position="42"/>
    </location>
</feature>
<reference evidence="2 3" key="1">
    <citation type="journal article" date="2014" name="PLoS Genet.">
        <title>Phylogenetically driven sequencing of extremely halophilic archaea reveals strategies for static and dynamic osmo-response.</title>
        <authorList>
            <person name="Becker E.A."/>
            <person name="Seitzer P.M."/>
            <person name="Tritt A."/>
            <person name="Larsen D."/>
            <person name="Krusor M."/>
            <person name="Yao A.I."/>
            <person name="Wu D."/>
            <person name="Madern D."/>
            <person name="Eisen J.A."/>
            <person name="Darling A.E."/>
            <person name="Facciotti M.T."/>
        </authorList>
    </citation>
    <scope>NUCLEOTIDE SEQUENCE [LARGE SCALE GENOMIC DNA]</scope>
    <source>
        <strain evidence="2 3">DSM 10284</strain>
    </source>
</reference>
<protein>
    <submittedName>
        <fullName evidence="2">Uncharacterized protein</fullName>
    </submittedName>
</protein>
<name>M0EJL3_9EURY</name>
<dbReference type="AlphaFoldDB" id="M0EJL3"/>
<evidence type="ECO:0000256" key="1">
    <source>
        <dbReference type="SAM" id="MobiDB-lite"/>
    </source>
</evidence>
<gene>
    <name evidence="2" type="ORF">C464_09032</name>
</gene>